<dbReference type="PRINTS" id="PR00806">
    <property type="entry name" value="VINCULIN"/>
</dbReference>
<dbReference type="PANTHER" id="PTHR46180">
    <property type="entry name" value="VINCULIN"/>
    <property type="match status" value="1"/>
</dbReference>
<gene>
    <name evidence="6" type="ORF">ECPE_LOCUS259</name>
</gene>
<dbReference type="Proteomes" id="UP000272942">
    <property type="component" value="Unassembled WGS sequence"/>
</dbReference>
<keyword evidence="5" id="KW-0009">Actin-binding</keyword>
<dbReference type="WBParaSite" id="ECPE_0000025801-mRNA-1">
    <property type="protein sequence ID" value="ECPE_0000025801-mRNA-1"/>
    <property type="gene ID" value="ECPE_0000025801"/>
</dbReference>
<evidence type="ECO:0000256" key="1">
    <source>
        <dbReference type="ARBA" id="ARBA00004496"/>
    </source>
</evidence>
<dbReference type="SUPFAM" id="SSF47220">
    <property type="entry name" value="alpha-catenin/vinculin-like"/>
    <property type="match status" value="1"/>
</dbReference>
<dbReference type="EMBL" id="UZAN01000824">
    <property type="protein sequence ID" value="VDP20785.1"/>
    <property type="molecule type" value="Genomic_DNA"/>
</dbReference>
<keyword evidence="7" id="KW-1185">Reference proteome</keyword>
<evidence type="ECO:0000256" key="2">
    <source>
        <dbReference type="ARBA" id="ARBA00008376"/>
    </source>
</evidence>
<reference evidence="8" key="1">
    <citation type="submission" date="2016-06" db="UniProtKB">
        <authorList>
            <consortium name="WormBaseParasite"/>
        </authorList>
    </citation>
    <scope>IDENTIFICATION</scope>
</reference>
<dbReference type="AlphaFoldDB" id="A0A182ZZX4"/>
<evidence type="ECO:0000256" key="5">
    <source>
        <dbReference type="ARBA" id="ARBA00023203"/>
    </source>
</evidence>
<comment type="similarity">
    <text evidence="2">Belongs to the vinculin/alpha-catenin family.</text>
</comment>
<dbReference type="InterPro" id="IPR036723">
    <property type="entry name" value="Alpha-catenin/vinculin-like_sf"/>
</dbReference>
<name>A0A182ZZX4_9TREM</name>
<dbReference type="InterPro" id="IPR006077">
    <property type="entry name" value="Vinculin/catenin"/>
</dbReference>
<dbReference type="GO" id="GO:0007155">
    <property type="term" value="P:cell adhesion"/>
    <property type="evidence" value="ECO:0007669"/>
    <property type="project" value="InterPro"/>
</dbReference>
<protein>
    <recommendedName>
        <fullName evidence="3">Vinculin</fullName>
    </recommendedName>
</protein>
<evidence type="ECO:0000313" key="6">
    <source>
        <dbReference type="EMBL" id="VDP20785.1"/>
    </source>
</evidence>
<evidence type="ECO:0000256" key="3">
    <source>
        <dbReference type="ARBA" id="ARBA00014125"/>
    </source>
</evidence>
<comment type="subcellular location">
    <subcellularLocation>
        <location evidence="1">Cytoplasm</location>
    </subcellularLocation>
</comment>
<organism evidence="8">
    <name type="scientific">Echinostoma caproni</name>
    <dbReference type="NCBI Taxonomy" id="27848"/>
    <lineage>
        <taxon>Eukaryota</taxon>
        <taxon>Metazoa</taxon>
        <taxon>Spiralia</taxon>
        <taxon>Lophotrochozoa</taxon>
        <taxon>Platyhelminthes</taxon>
        <taxon>Trematoda</taxon>
        <taxon>Digenea</taxon>
        <taxon>Plagiorchiida</taxon>
        <taxon>Echinostomata</taxon>
        <taxon>Echinostomatoidea</taxon>
        <taxon>Echinostomatidae</taxon>
        <taxon>Echinostoma</taxon>
    </lineage>
</organism>
<evidence type="ECO:0000256" key="4">
    <source>
        <dbReference type="ARBA" id="ARBA00022490"/>
    </source>
</evidence>
<sequence>MHLSDRILTIGNQLKILSTVKATMLESQGSSEDQENTESLVGNAQNLMQTVIETLHVAEGASIKMRVDSGFKIVWRPRPAVPGPVTVR</sequence>
<dbReference type="Gene3D" id="1.20.120.230">
    <property type="entry name" value="Alpha-catenin/vinculin-like"/>
    <property type="match status" value="1"/>
</dbReference>
<dbReference type="Pfam" id="PF01044">
    <property type="entry name" value="Vinculin"/>
    <property type="match status" value="1"/>
</dbReference>
<reference evidence="6 7" key="2">
    <citation type="submission" date="2018-11" db="EMBL/GenBank/DDBJ databases">
        <authorList>
            <consortium name="Pathogen Informatics"/>
        </authorList>
    </citation>
    <scope>NUCLEOTIDE SEQUENCE [LARGE SCALE GENOMIC DNA]</scope>
    <source>
        <strain evidence="6 7">Egypt</strain>
    </source>
</reference>
<dbReference type="GO" id="GO:0051015">
    <property type="term" value="F:actin filament binding"/>
    <property type="evidence" value="ECO:0007669"/>
    <property type="project" value="InterPro"/>
</dbReference>
<proteinExistence type="inferred from homology"/>
<dbReference type="OrthoDB" id="29742at2759"/>
<accession>A0A182ZZX4</accession>
<dbReference type="GO" id="GO:0005737">
    <property type="term" value="C:cytoplasm"/>
    <property type="evidence" value="ECO:0007669"/>
    <property type="project" value="UniProtKB-SubCell"/>
</dbReference>
<evidence type="ECO:0000313" key="8">
    <source>
        <dbReference type="WBParaSite" id="ECPE_0000025801-mRNA-1"/>
    </source>
</evidence>
<dbReference type="InterPro" id="IPR017997">
    <property type="entry name" value="Vinculin"/>
</dbReference>
<keyword evidence="4" id="KW-0963">Cytoplasm</keyword>
<evidence type="ECO:0000313" key="7">
    <source>
        <dbReference type="Proteomes" id="UP000272942"/>
    </source>
</evidence>